<dbReference type="Proteomes" id="UP000295172">
    <property type="component" value="Unassembled WGS sequence"/>
</dbReference>
<evidence type="ECO:0008006" key="3">
    <source>
        <dbReference type="Google" id="ProtNLM"/>
    </source>
</evidence>
<keyword evidence="2" id="KW-1185">Reference proteome</keyword>
<organism evidence="1 2">
    <name type="scientific">Kribbella turkmenica</name>
    <dbReference type="NCBI Taxonomy" id="2530375"/>
    <lineage>
        <taxon>Bacteria</taxon>
        <taxon>Bacillati</taxon>
        <taxon>Actinomycetota</taxon>
        <taxon>Actinomycetes</taxon>
        <taxon>Propionibacteriales</taxon>
        <taxon>Kribbellaceae</taxon>
        <taxon>Kribbella</taxon>
    </lineage>
</organism>
<comment type="caution">
    <text evidence="1">The sequence shown here is derived from an EMBL/GenBank/DDBJ whole genome shotgun (WGS) entry which is preliminary data.</text>
</comment>
<evidence type="ECO:0000313" key="1">
    <source>
        <dbReference type="EMBL" id="TDD17993.1"/>
    </source>
</evidence>
<dbReference type="EMBL" id="SMKR01000141">
    <property type="protein sequence ID" value="TDD17993.1"/>
    <property type="molecule type" value="Genomic_DNA"/>
</dbReference>
<dbReference type="InterPro" id="IPR042226">
    <property type="entry name" value="eFR1_2_sf"/>
</dbReference>
<dbReference type="OrthoDB" id="5179393at2"/>
<dbReference type="Gene3D" id="3.30.420.60">
    <property type="entry name" value="eRF1 domain 2"/>
    <property type="match status" value="1"/>
</dbReference>
<dbReference type="InterPro" id="IPR040701">
    <property type="entry name" value="Bact_RF_family2"/>
</dbReference>
<accession>A0A4R4WN21</accession>
<dbReference type="RefSeq" id="WP_132324956.1">
    <property type="nucleotide sequence ID" value="NZ_SMKR01000141.1"/>
</dbReference>
<reference evidence="1 2" key="1">
    <citation type="submission" date="2019-02" db="EMBL/GenBank/DDBJ databases">
        <title>Draft genome sequences of novel Actinobacteria.</title>
        <authorList>
            <person name="Sahin N."/>
            <person name="Ay H."/>
            <person name="Saygin H."/>
        </authorList>
    </citation>
    <scope>NUCLEOTIDE SEQUENCE [LARGE SCALE GENOMIC DNA]</scope>
    <source>
        <strain evidence="1 2">16K104</strain>
    </source>
</reference>
<dbReference type="SUPFAM" id="SSF53137">
    <property type="entry name" value="Translational machinery components"/>
    <property type="match status" value="1"/>
</dbReference>
<dbReference type="Pfam" id="PF18844">
    <property type="entry name" value="baeRF_family2"/>
    <property type="match status" value="1"/>
</dbReference>
<evidence type="ECO:0000313" key="2">
    <source>
        <dbReference type="Proteomes" id="UP000295172"/>
    </source>
</evidence>
<protein>
    <recommendedName>
        <fullName evidence="3">Peptide chain release factor 1</fullName>
    </recommendedName>
</protein>
<sequence>MDMSRLSPVYQGEGPFASVLLDVSRDSESGVQEHELRVRGAGEELARSGAPDSVAELVTERLAERVETPAPVARMVVANEGGVLLDEVTHQRVDQPVVSWGPLPDLATWAALAERNVRFVLALVDHEGSDLAVYNSDVPEPESEVSAGGETHHVHKVPVGGWSALRYQHETENVWKRNADAVVEKLESLIGKGIRLVLVAGDPRSAAQVLESLEKSKATLIQLESGGRAEDGGDEAQQQAIREALMEYAVARRLDLVHRLKDRLGQDFAVATGVRDVADAFVRGQVETLLLDPGAAAEFELVPRDHPGLDLGAVPQDEAVRADQAMLAAAVRTDARVSVLPRAALGGAPMAALLRWDNQD</sequence>
<gene>
    <name evidence="1" type="ORF">E1218_26815</name>
</gene>
<dbReference type="AlphaFoldDB" id="A0A4R4WN21"/>
<name>A0A4R4WN21_9ACTN</name>
<proteinExistence type="predicted"/>